<accession>A0A9J6D199</accession>
<dbReference type="Proteomes" id="UP000821866">
    <property type="component" value="Unassembled WGS sequence"/>
</dbReference>
<sequence>MLLGDRDNTLIIEGLACFLKLNVDASSLTDLDFAACAAPQMSELKTDPSHCFCPGDDYSLAVKITWKALASSKPPSSTVPKKNTTSQRLLAAACSSRMTLLRLPRLCRSSLPYADIHLRLHRDQLVTAAMLDNSRLPLMQKSSLTCYGSAEGGRHILSDRVDNATVDSEGQ</sequence>
<keyword evidence="2" id="KW-1185">Reference proteome</keyword>
<reference evidence="1" key="1">
    <citation type="journal article" date="2020" name="Cell">
        <title>Large-Scale Comparative Analyses of Tick Genomes Elucidate Their Genetic Diversity and Vector Capacities.</title>
        <authorList>
            <consortium name="Tick Genome and Microbiome Consortium (TIGMIC)"/>
            <person name="Jia N."/>
            <person name="Wang J."/>
            <person name="Shi W."/>
            <person name="Du L."/>
            <person name="Sun Y."/>
            <person name="Zhan W."/>
            <person name="Jiang J.F."/>
            <person name="Wang Q."/>
            <person name="Zhang B."/>
            <person name="Ji P."/>
            <person name="Bell-Sakyi L."/>
            <person name="Cui X.M."/>
            <person name="Yuan T.T."/>
            <person name="Jiang B.G."/>
            <person name="Yang W.F."/>
            <person name="Lam T.T."/>
            <person name="Chang Q.C."/>
            <person name="Ding S.J."/>
            <person name="Wang X.J."/>
            <person name="Zhu J.G."/>
            <person name="Ruan X.D."/>
            <person name="Zhao L."/>
            <person name="Wei J.T."/>
            <person name="Ye R.Z."/>
            <person name="Que T.C."/>
            <person name="Du C.H."/>
            <person name="Zhou Y.H."/>
            <person name="Cheng J.X."/>
            <person name="Dai P.F."/>
            <person name="Guo W.B."/>
            <person name="Han X.H."/>
            <person name="Huang E.J."/>
            <person name="Li L.F."/>
            <person name="Wei W."/>
            <person name="Gao Y.C."/>
            <person name="Liu J.Z."/>
            <person name="Shao H.Z."/>
            <person name="Wang X."/>
            <person name="Wang C.C."/>
            <person name="Yang T.C."/>
            <person name="Huo Q.B."/>
            <person name="Li W."/>
            <person name="Chen H.Y."/>
            <person name="Chen S.E."/>
            <person name="Zhou L.G."/>
            <person name="Ni X.B."/>
            <person name="Tian J.H."/>
            <person name="Sheng Y."/>
            <person name="Liu T."/>
            <person name="Pan Y.S."/>
            <person name="Xia L.Y."/>
            <person name="Li J."/>
            <person name="Zhao F."/>
            <person name="Cao W.C."/>
        </authorList>
    </citation>
    <scope>NUCLEOTIDE SEQUENCE</scope>
    <source>
        <strain evidence="1">Rmic-2018</strain>
    </source>
</reference>
<organism evidence="1 2">
    <name type="scientific">Rhipicephalus microplus</name>
    <name type="common">Cattle tick</name>
    <name type="synonym">Boophilus microplus</name>
    <dbReference type="NCBI Taxonomy" id="6941"/>
    <lineage>
        <taxon>Eukaryota</taxon>
        <taxon>Metazoa</taxon>
        <taxon>Ecdysozoa</taxon>
        <taxon>Arthropoda</taxon>
        <taxon>Chelicerata</taxon>
        <taxon>Arachnida</taxon>
        <taxon>Acari</taxon>
        <taxon>Parasitiformes</taxon>
        <taxon>Ixodida</taxon>
        <taxon>Ixodoidea</taxon>
        <taxon>Ixodidae</taxon>
        <taxon>Rhipicephalinae</taxon>
        <taxon>Rhipicephalus</taxon>
        <taxon>Boophilus</taxon>
    </lineage>
</organism>
<comment type="caution">
    <text evidence="1">The sequence shown here is derived from an EMBL/GenBank/DDBJ whole genome shotgun (WGS) entry which is preliminary data.</text>
</comment>
<dbReference type="EMBL" id="JABSTU010003107">
    <property type="protein sequence ID" value="KAH7975281.1"/>
    <property type="molecule type" value="Genomic_DNA"/>
</dbReference>
<protein>
    <submittedName>
        <fullName evidence="1">Uncharacterized protein</fullName>
    </submittedName>
</protein>
<proteinExistence type="predicted"/>
<evidence type="ECO:0000313" key="1">
    <source>
        <dbReference type="EMBL" id="KAH7975281.1"/>
    </source>
</evidence>
<name>A0A9J6D199_RHIMP</name>
<gene>
    <name evidence="1" type="ORF">HPB51_027072</name>
</gene>
<reference evidence="1" key="2">
    <citation type="submission" date="2021-09" db="EMBL/GenBank/DDBJ databases">
        <authorList>
            <person name="Jia N."/>
            <person name="Wang J."/>
            <person name="Shi W."/>
            <person name="Du L."/>
            <person name="Sun Y."/>
            <person name="Zhan W."/>
            <person name="Jiang J."/>
            <person name="Wang Q."/>
            <person name="Zhang B."/>
            <person name="Ji P."/>
            <person name="Sakyi L.B."/>
            <person name="Cui X."/>
            <person name="Yuan T."/>
            <person name="Jiang B."/>
            <person name="Yang W."/>
            <person name="Lam T.T.-Y."/>
            <person name="Chang Q."/>
            <person name="Ding S."/>
            <person name="Wang X."/>
            <person name="Zhu J."/>
            <person name="Ruan X."/>
            <person name="Zhao L."/>
            <person name="Wei J."/>
            <person name="Que T."/>
            <person name="Du C."/>
            <person name="Cheng J."/>
            <person name="Dai P."/>
            <person name="Han X."/>
            <person name="Huang E."/>
            <person name="Gao Y."/>
            <person name="Liu J."/>
            <person name="Shao H."/>
            <person name="Ye R."/>
            <person name="Li L."/>
            <person name="Wei W."/>
            <person name="Wang X."/>
            <person name="Wang C."/>
            <person name="Huo Q."/>
            <person name="Li W."/>
            <person name="Guo W."/>
            <person name="Chen H."/>
            <person name="Chen S."/>
            <person name="Zhou L."/>
            <person name="Zhou L."/>
            <person name="Ni X."/>
            <person name="Tian J."/>
            <person name="Zhou Y."/>
            <person name="Sheng Y."/>
            <person name="Liu T."/>
            <person name="Pan Y."/>
            <person name="Xia L."/>
            <person name="Li J."/>
            <person name="Zhao F."/>
            <person name="Cao W."/>
        </authorList>
    </citation>
    <scope>NUCLEOTIDE SEQUENCE</scope>
    <source>
        <strain evidence="1">Rmic-2018</strain>
        <tissue evidence="1">Larvae</tissue>
    </source>
</reference>
<evidence type="ECO:0000313" key="2">
    <source>
        <dbReference type="Proteomes" id="UP000821866"/>
    </source>
</evidence>
<dbReference type="AlphaFoldDB" id="A0A9J6D199"/>